<comment type="caution">
    <text evidence="2">The sequence shown here is derived from an EMBL/GenBank/DDBJ whole genome shotgun (WGS) entry which is preliminary data.</text>
</comment>
<feature type="transmembrane region" description="Helical" evidence="1">
    <location>
        <begin position="148"/>
        <end position="167"/>
    </location>
</feature>
<evidence type="ECO:0000256" key="1">
    <source>
        <dbReference type="SAM" id="Phobius"/>
    </source>
</evidence>
<reference evidence="2" key="1">
    <citation type="journal article" date="2020" name="Stud. Mycol.">
        <title>101 Dothideomycetes genomes: a test case for predicting lifestyles and emergence of pathogens.</title>
        <authorList>
            <person name="Haridas S."/>
            <person name="Albert R."/>
            <person name="Binder M."/>
            <person name="Bloem J."/>
            <person name="Labutti K."/>
            <person name="Salamov A."/>
            <person name="Andreopoulos B."/>
            <person name="Baker S."/>
            <person name="Barry K."/>
            <person name="Bills G."/>
            <person name="Bluhm B."/>
            <person name="Cannon C."/>
            <person name="Castanera R."/>
            <person name="Culley D."/>
            <person name="Daum C."/>
            <person name="Ezra D."/>
            <person name="Gonzalez J."/>
            <person name="Henrissat B."/>
            <person name="Kuo A."/>
            <person name="Liang C."/>
            <person name="Lipzen A."/>
            <person name="Lutzoni F."/>
            <person name="Magnuson J."/>
            <person name="Mondo S."/>
            <person name="Nolan M."/>
            <person name="Ohm R."/>
            <person name="Pangilinan J."/>
            <person name="Park H.-J."/>
            <person name="Ramirez L."/>
            <person name="Alfaro M."/>
            <person name="Sun H."/>
            <person name="Tritt A."/>
            <person name="Yoshinaga Y."/>
            <person name="Zwiers L.-H."/>
            <person name="Turgeon B."/>
            <person name="Goodwin S."/>
            <person name="Spatafora J."/>
            <person name="Crous P."/>
            <person name="Grigoriev I."/>
        </authorList>
    </citation>
    <scope>NUCLEOTIDE SEQUENCE</scope>
    <source>
        <strain evidence="2">CBS 101060</strain>
    </source>
</reference>
<dbReference type="Proteomes" id="UP000799429">
    <property type="component" value="Unassembled WGS sequence"/>
</dbReference>
<keyword evidence="1" id="KW-0812">Transmembrane</keyword>
<keyword evidence="1" id="KW-1133">Transmembrane helix</keyword>
<keyword evidence="3" id="KW-1185">Reference proteome</keyword>
<organism evidence="2 3">
    <name type="scientific">Patellaria atrata CBS 101060</name>
    <dbReference type="NCBI Taxonomy" id="1346257"/>
    <lineage>
        <taxon>Eukaryota</taxon>
        <taxon>Fungi</taxon>
        <taxon>Dikarya</taxon>
        <taxon>Ascomycota</taxon>
        <taxon>Pezizomycotina</taxon>
        <taxon>Dothideomycetes</taxon>
        <taxon>Dothideomycetes incertae sedis</taxon>
        <taxon>Patellariales</taxon>
        <taxon>Patellariaceae</taxon>
        <taxon>Patellaria</taxon>
    </lineage>
</organism>
<sequence>MQTLGKIGTESPSLDSSSYHLRTTLTIGQFYLHIISVHSHQTSFSPFKLSPYRITQARMIKLVDISQKWVLIVCGVFFLLSAVCFALRLYATRRKFSRIFADDWMMLVSLVSSTISVDSLIETDCFQVGLLLLTVGTYTGKSIYRIQLRLLVLMNCYTAVLIGGMGLNKGYVMNCYGKGPVEFLLLVNTPSLTTIHSNEQILTIPLYRTSSSPPPYGQSRPQHATSPSCCSTAAHSLYRGCAS</sequence>
<evidence type="ECO:0000313" key="3">
    <source>
        <dbReference type="Proteomes" id="UP000799429"/>
    </source>
</evidence>
<keyword evidence="1" id="KW-0472">Membrane</keyword>
<feature type="transmembrane region" description="Helical" evidence="1">
    <location>
        <begin position="69"/>
        <end position="90"/>
    </location>
</feature>
<name>A0A9P4S614_9PEZI</name>
<proteinExistence type="predicted"/>
<dbReference type="AlphaFoldDB" id="A0A9P4S614"/>
<gene>
    <name evidence="2" type="ORF">M501DRAFT_231317</name>
</gene>
<protein>
    <submittedName>
        <fullName evidence="2">Uncharacterized protein</fullName>
    </submittedName>
</protein>
<accession>A0A9P4S614</accession>
<evidence type="ECO:0000313" key="2">
    <source>
        <dbReference type="EMBL" id="KAF2836791.1"/>
    </source>
</evidence>
<dbReference type="EMBL" id="MU006102">
    <property type="protein sequence ID" value="KAF2836791.1"/>
    <property type="molecule type" value="Genomic_DNA"/>
</dbReference>